<name>A0A1J1H1U5_PLARL</name>
<evidence type="ECO:0000313" key="3">
    <source>
        <dbReference type="EMBL" id="CRG98890.1"/>
    </source>
</evidence>
<feature type="chain" id="PRO_5013198792" evidence="1">
    <location>
        <begin position="24"/>
        <end position="629"/>
    </location>
</feature>
<keyword evidence="1" id="KW-0732">Signal</keyword>
<evidence type="ECO:0000259" key="2">
    <source>
        <dbReference type="PROSITE" id="PS51412"/>
    </source>
</evidence>
<dbReference type="Proteomes" id="UP000220158">
    <property type="component" value="Chromosome 5"/>
</dbReference>
<dbReference type="OMA" id="IYIVCSS"/>
<dbReference type="OrthoDB" id="369671at2759"/>
<dbReference type="VEuPathDB" id="PlasmoDB:PRELSG_0504800"/>
<organism evidence="3 4">
    <name type="scientific">Plasmodium relictum</name>
    <dbReference type="NCBI Taxonomy" id="85471"/>
    <lineage>
        <taxon>Eukaryota</taxon>
        <taxon>Sar</taxon>
        <taxon>Alveolata</taxon>
        <taxon>Apicomplexa</taxon>
        <taxon>Aconoidasida</taxon>
        <taxon>Haemosporida</taxon>
        <taxon>Plasmodiidae</taxon>
        <taxon>Plasmodium</taxon>
        <taxon>Plasmodium (Haemamoeba)</taxon>
    </lineage>
</organism>
<keyword evidence="4" id="KW-1185">Reference proteome</keyword>
<reference evidence="3 4" key="1">
    <citation type="submission" date="2015-04" db="EMBL/GenBank/DDBJ databases">
        <authorList>
            <consortium name="Pathogen Informatics"/>
        </authorList>
    </citation>
    <scope>NUCLEOTIDE SEQUENCE [LARGE SCALE GENOMIC DNA]</scope>
    <source>
        <strain evidence="3 4">SGS1</strain>
    </source>
</reference>
<dbReference type="KEGG" id="prel:PRELSG_0504800"/>
<feature type="domain" description="MACPF" evidence="2">
    <location>
        <begin position="32"/>
        <end position="381"/>
    </location>
</feature>
<sequence length="629" mass="73020">MGLKYSTLFFITLLIHSSMYNLSNKNIFNTSFYSEDVENYEKKYFISYLGFSYDIIKGNPLGDPLFITDLGYKRFILKDKIELDNNLINGENGNSNNISYTASKRVKIKCFQSKKPTIINELSDINNEYKSYKFPSQYEIHPFNASNYYKILAQRINRGDSIIIDKKICSKYFVSLVEVKNDNLDPFFLSMLNELGNIYQDIKGDKYKCDVKFYKRNKYNKKCLKAITPWITFFNLYGTHIVSGVYFGGRIINNLYVENENIKNSSYIKLYKRRLNPFYSSNSNLYFGSILSSEKIIYIKERNLILHGGNNIIFEKAIKKNSYKKWKDSIKGDLSKPVKLILIPFAEFIKSEGGKIAYYEALEFYSNLSYSNYNSHIFQLNKSEEDLYRMHIKKWDQYIDKNVNFNISSKCKTGDKIISGFIITNKKRNYGDNNTMHLCPSSNECSSGINIENDKSFEFGWIICSYENINEIKQIKKVVHGEGEITCPLHMKIGFGFSLTIQKFIRTNISIEPCESNKKRCRNKNVDENSQSFLWINCFPNNKQKLLETLESKAYTERIYLNDTTVVSLKCSKGKFIIAGFAVDYISSSAPDYLICPIGSSFCDLKIRVEDMNNQEVHIPIIYIVCSSL</sequence>
<dbReference type="RefSeq" id="XP_028531899.1">
    <property type="nucleotide sequence ID" value="XM_028675296.1"/>
</dbReference>
<protein>
    <submittedName>
        <fullName evidence="3">Perforin-like protein 5, putative</fullName>
    </submittedName>
</protein>
<dbReference type="Pfam" id="PF01823">
    <property type="entry name" value="MACPF"/>
    <property type="match status" value="1"/>
</dbReference>
<dbReference type="GeneID" id="39734991"/>
<evidence type="ECO:0000256" key="1">
    <source>
        <dbReference type="SAM" id="SignalP"/>
    </source>
</evidence>
<proteinExistence type="predicted"/>
<dbReference type="AlphaFoldDB" id="A0A1J1H1U5"/>
<dbReference type="EMBL" id="LN835300">
    <property type="protein sequence ID" value="CRG98890.1"/>
    <property type="molecule type" value="Genomic_DNA"/>
</dbReference>
<dbReference type="InterPro" id="IPR020864">
    <property type="entry name" value="MACPF"/>
</dbReference>
<gene>
    <name evidence="3" type="primary">PLP5</name>
    <name evidence="3" type="ORF">PRELSG_0504800</name>
</gene>
<dbReference type="PROSITE" id="PS51412">
    <property type="entry name" value="MACPF_2"/>
    <property type="match status" value="1"/>
</dbReference>
<evidence type="ECO:0000313" key="4">
    <source>
        <dbReference type="Proteomes" id="UP000220158"/>
    </source>
</evidence>
<feature type="signal peptide" evidence="1">
    <location>
        <begin position="1"/>
        <end position="23"/>
    </location>
</feature>
<accession>A0A1J1H1U5</accession>